<organism evidence="1 2">
    <name type="scientific">Thalassolituus oleivorans MIL-1</name>
    <dbReference type="NCBI Taxonomy" id="1298593"/>
    <lineage>
        <taxon>Bacteria</taxon>
        <taxon>Pseudomonadati</taxon>
        <taxon>Pseudomonadota</taxon>
        <taxon>Gammaproteobacteria</taxon>
        <taxon>Oceanospirillales</taxon>
        <taxon>Oceanospirillaceae</taxon>
        <taxon>Thalassolituus</taxon>
    </lineage>
</organism>
<evidence type="ECO:0000313" key="2">
    <source>
        <dbReference type="Proteomes" id="UP000011866"/>
    </source>
</evidence>
<dbReference type="Proteomes" id="UP000011866">
    <property type="component" value="Chromosome"/>
</dbReference>
<dbReference type="KEGG" id="tol:TOL_0487"/>
<dbReference type="EMBL" id="HF680312">
    <property type="protein sequence ID" value="CCU70926.1"/>
    <property type="molecule type" value="Genomic_DNA"/>
</dbReference>
<proteinExistence type="predicted"/>
<protein>
    <submittedName>
        <fullName evidence="1">Uncharacterized protein</fullName>
    </submittedName>
</protein>
<sequence length="54" mass="6357">MRVPAWCLFVRREIEPIFHMDQASFDSLLFVSSVYKTIYTYEKGIDNGPKDIND</sequence>
<name>M5DNB0_9GAMM</name>
<dbReference type="HOGENOM" id="CLU_3048921_0_0_6"/>
<reference evidence="1 2" key="1">
    <citation type="journal article" date="2013" name="Genome Announc.">
        <title>Genome Sequence of Thalassolituus oleivorans MIL-1 (DSM 14913T).</title>
        <authorList>
            <person name="Golyshin P.N."/>
            <person name="Werner J."/>
            <person name="Chernikova T.N."/>
            <person name="Tran H."/>
            <person name="Ferrer M."/>
            <person name="Yakimov M.M."/>
            <person name="Teeling H."/>
            <person name="Golyshina O.V."/>
        </authorList>
    </citation>
    <scope>NUCLEOTIDE SEQUENCE [LARGE SCALE GENOMIC DNA]</scope>
    <source>
        <strain evidence="1 2">MIL-1</strain>
    </source>
</reference>
<dbReference type="AlphaFoldDB" id="M5DNB0"/>
<accession>M5DNB0</accession>
<keyword evidence="2" id="KW-1185">Reference proteome</keyword>
<gene>
    <name evidence="1" type="ORF">TOL_0487</name>
</gene>
<evidence type="ECO:0000313" key="1">
    <source>
        <dbReference type="EMBL" id="CCU70926.1"/>
    </source>
</evidence>